<dbReference type="AlphaFoldDB" id="A0A9W9FA29"/>
<dbReference type="EMBL" id="JAPMSZ010000007">
    <property type="protein sequence ID" value="KAJ5096440.1"/>
    <property type="molecule type" value="Genomic_DNA"/>
</dbReference>
<feature type="compositionally biased region" description="Polar residues" evidence="1">
    <location>
        <begin position="216"/>
        <end position="229"/>
    </location>
</feature>
<accession>A0A9W9FA29</accession>
<dbReference type="GeneID" id="81395546"/>
<dbReference type="Proteomes" id="UP001141434">
    <property type="component" value="Unassembled WGS sequence"/>
</dbReference>
<name>A0A9W9FA29_9EURO</name>
<keyword evidence="2" id="KW-1133">Transmembrane helix</keyword>
<feature type="transmembrane region" description="Helical" evidence="2">
    <location>
        <begin position="58"/>
        <end position="85"/>
    </location>
</feature>
<reference evidence="3" key="1">
    <citation type="submission" date="2022-11" db="EMBL/GenBank/DDBJ databases">
        <authorList>
            <person name="Petersen C."/>
        </authorList>
    </citation>
    <scope>NUCLEOTIDE SEQUENCE</scope>
    <source>
        <strain evidence="3">IBT 34128</strain>
    </source>
</reference>
<evidence type="ECO:0000313" key="3">
    <source>
        <dbReference type="EMBL" id="KAJ5096440.1"/>
    </source>
</evidence>
<evidence type="ECO:0000256" key="1">
    <source>
        <dbReference type="SAM" id="MobiDB-lite"/>
    </source>
</evidence>
<dbReference type="RefSeq" id="XP_056511991.1">
    <property type="nucleotide sequence ID" value="XM_056656378.1"/>
</dbReference>
<comment type="caution">
    <text evidence="3">The sequence shown here is derived from an EMBL/GenBank/DDBJ whole genome shotgun (WGS) entry which is preliminary data.</text>
</comment>
<keyword evidence="2" id="KW-0472">Membrane</keyword>
<dbReference type="OrthoDB" id="2117453at2759"/>
<protein>
    <recommendedName>
        <fullName evidence="5">MARVEL domain-containing protein</fullName>
    </recommendedName>
</protein>
<feature type="transmembrane region" description="Helical" evidence="2">
    <location>
        <begin position="97"/>
        <end position="116"/>
    </location>
</feature>
<organism evidence="3 4">
    <name type="scientific">Penicillium alfredii</name>
    <dbReference type="NCBI Taxonomy" id="1506179"/>
    <lineage>
        <taxon>Eukaryota</taxon>
        <taxon>Fungi</taxon>
        <taxon>Dikarya</taxon>
        <taxon>Ascomycota</taxon>
        <taxon>Pezizomycotina</taxon>
        <taxon>Eurotiomycetes</taxon>
        <taxon>Eurotiomycetidae</taxon>
        <taxon>Eurotiales</taxon>
        <taxon>Aspergillaceae</taxon>
        <taxon>Penicillium</taxon>
    </lineage>
</organism>
<keyword evidence="4" id="KW-1185">Reference proteome</keyword>
<proteinExistence type="predicted"/>
<keyword evidence="2" id="KW-0812">Transmembrane</keyword>
<feature type="transmembrane region" description="Helical" evidence="2">
    <location>
        <begin position="136"/>
        <end position="164"/>
    </location>
</feature>
<evidence type="ECO:0000313" key="4">
    <source>
        <dbReference type="Proteomes" id="UP001141434"/>
    </source>
</evidence>
<gene>
    <name evidence="3" type="ORF">NUU61_005796</name>
</gene>
<reference evidence="3" key="2">
    <citation type="journal article" date="2023" name="IMA Fungus">
        <title>Comparative genomic study of the Penicillium genus elucidates a diverse pangenome and 15 lateral gene transfer events.</title>
        <authorList>
            <person name="Petersen C."/>
            <person name="Sorensen T."/>
            <person name="Nielsen M.R."/>
            <person name="Sondergaard T.E."/>
            <person name="Sorensen J.L."/>
            <person name="Fitzpatrick D.A."/>
            <person name="Frisvad J.C."/>
            <person name="Nielsen K.L."/>
        </authorList>
    </citation>
    <scope>NUCLEOTIDE SEQUENCE</scope>
    <source>
        <strain evidence="3">IBT 34128</strain>
    </source>
</reference>
<evidence type="ECO:0000256" key="2">
    <source>
        <dbReference type="SAM" id="Phobius"/>
    </source>
</evidence>
<feature type="region of interest" description="Disordered" evidence="1">
    <location>
        <begin position="180"/>
        <end position="255"/>
    </location>
</feature>
<sequence>MPALHLALYALWGSALVFAIVELGLTAYVTTFWGSRQTVTWNPARSYLYPKIRSSTPAILIFILFAACWTILAMIACLVLPWLSTRKGVVSSKLNKTLAAIFVAIYLVTIVFWLAAFADIANMLNGNINSFDYLDAIIAFAVLLWLVFFTLLVLTILALCGVLASDLAGYQSFKKPQATDVPHESASAPARDVPMSTTPVAPSELSTHDAEALHNQPHSQAHSTSSPSAIASAELSGESVQHYHAHERPVGQSWS</sequence>
<evidence type="ECO:0008006" key="5">
    <source>
        <dbReference type="Google" id="ProtNLM"/>
    </source>
</evidence>